<accession>A0AB36ZZN1</accession>
<sequence length="87" mass="10219">MNFTKSITNNIDKLVGTLKSEDELQEVLKRKFTKKEYKVFVAIESGQSIEDLKKSMKDDEERIEEIYKTACKKLNQELFKKELVSIN</sequence>
<evidence type="ECO:0000313" key="1">
    <source>
        <dbReference type="EMBL" id="PPK61844.1"/>
    </source>
</evidence>
<dbReference type="Proteomes" id="UP000239861">
    <property type="component" value="Unassembled WGS sequence"/>
</dbReference>
<dbReference type="RefSeq" id="WP_099334502.1">
    <property type="nucleotide sequence ID" value="NZ_PTIW01000007.1"/>
</dbReference>
<protein>
    <submittedName>
        <fullName evidence="1">Uncharacterized protein</fullName>
    </submittedName>
</protein>
<evidence type="ECO:0000313" key="2">
    <source>
        <dbReference type="Proteomes" id="UP000239861"/>
    </source>
</evidence>
<dbReference type="EMBL" id="PTIW01000007">
    <property type="protein sequence ID" value="PPK61844.1"/>
    <property type="molecule type" value="Genomic_DNA"/>
</dbReference>
<name>A0AB36ZZN1_9BACT</name>
<organism evidence="1 2">
    <name type="scientific">Malaciobacter marinus</name>
    <dbReference type="NCBI Taxonomy" id="505249"/>
    <lineage>
        <taxon>Bacteria</taxon>
        <taxon>Pseudomonadati</taxon>
        <taxon>Campylobacterota</taxon>
        <taxon>Epsilonproteobacteria</taxon>
        <taxon>Campylobacterales</taxon>
        <taxon>Arcobacteraceae</taxon>
        <taxon>Malaciobacter</taxon>
    </lineage>
</organism>
<comment type="caution">
    <text evidence="1">The sequence shown here is derived from an EMBL/GenBank/DDBJ whole genome shotgun (WGS) entry which is preliminary data.</text>
</comment>
<gene>
    <name evidence="1" type="ORF">B0F89_10780</name>
</gene>
<dbReference type="AlphaFoldDB" id="A0AB36ZZN1"/>
<reference evidence="1 2" key="1">
    <citation type="submission" date="2018-02" db="EMBL/GenBank/DDBJ databases">
        <title>Subsurface microbial communities from deep shales in Ohio and West Virginia, USA.</title>
        <authorList>
            <person name="Wrighton K."/>
        </authorList>
    </citation>
    <scope>NUCLEOTIDE SEQUENCE [LARGE SCALE GENOMIC DNA]</scope>
    <source>
        <strain evidence="1 2">MARC-MIP3H16</strain>
    </source>
</reference>
<proteinExistence type="predicted"/>